<dbReference type="NCBIfam" id="TIGR04056">
    <property type="entry name" value="OMP_RagA_SusC"/>
    <property type="match status" value="1"/>
</dbReference>
<protein>
    <submittedName>
        <fullName evidence="10">SusC/RagA family TonB-linked outer membrane protein</fullName>
    </submittedName>
</protein>
<dbReference type="AlphaFoldDB" id="A0A512BIW1"/>
<dbReference type="InterPro" id="IPR023996">
    <property type="entry name" value="TonB-dep_OMP_SusC/RagA"/>
</dbReference>
<keyword evidence="3 7" id="KW-1134">Transmembrane beta strand</keyword>
<keyword evidence="6 7" id="KW-0998">Cell outer membrane</keyword>
<dbReference type="NCBIfam" id="TIGR04057">
    <property type="entry name" value="SusC_RagA_signa"/>
    <property type="match status" value="1"/>
</dbReference>
<dbReference type="PROSITE" id="PS52016">
    <property type="entry name" value="TONB_DEPENDENT_REC_3"/>
    <property type="match status" value="1"/>
</dbReference>
<evidence type="ECO:0000313" key="10">
    <source>
        <dbReference type="EMBL" id="GEO11901.1"/>
    </source>
</evidence>
<dbReference type="Pfam" id="PF07715">
    <property type="entry name" value="Plug"/>
    <property type="match status" value="1"/>
</dbReference>
<keyword evidence="4 7" id="KW-0812">Transmembrane</keyword>
<dbReference type="InterPro" id="IPR037066">
    <property type="entry name" value="Plug_dom_sf"/>
</dbReference>
<comment type="caution">
    <text evidence="10">The sequence shown here is derived from an EMBL/GenBank/DDBJ whole genome shotgun (WGS) entry which is preliminary data.</text>
</comment>
<dbReference type="Proteomes" id="UP000321513">
    <property type="component" value="Unassembled WGS sequence"/>
</dbReference>
<gene>
    <name evidence="10" type="ORF">SAE01_43970</name>
</gene>
<comment type="similarity">
    <text evidence="7">Belongs to the TonB-dependent receptor family.</text>
</comment>
<accession>A0A512BIW1</accession>
<dbReference type="SUPFAM" id="SSF56935">
    <property type="entry name" value="Porins"/>
    <property type="match status" value="1"/>
</dbReference>
<dbReference type="InterPro" id="IPR036942">
    <property type="entry name" value="Beta-barrel_TonB_sf"/>
</dbReference>
<evidence type="ECO:0000256" key="4">
    <source>
        <dbReference type="ARBA" id="ARBA00022692"/>
    </source>
</evidence>
<dbReference type="Gene3D" id="2.40.170.20">
    <property type="entry name" value="TonB-dependent receptor, beta-barrel domain"/>
    <property type="match status" value="1"/>
</dbReference>
<dbReference type="GO" id="GO:0009279">
    <property type="term" value="C:cell outer membrane"/>
    <property type="evidence" value="ECO:0007669"/>
    <property type="project" value="UniProtKB-SubCell"/>
</dbReference>
<evidence type="ECO:0000256" key="1">
    <source>
        <dbReference type="ARBA" id="ARBA00004571"/>
    </source>
</evidence>
<proteinExistence type="inferred from homology"/>
<evidence type="ECO:0000256" key="3">
    <source>
        <dbReference type="ARBA" id="ARBA00022452"/>
    </source>
</evidence>
<keyword evidence="5 7" id="KW-0472">Membrane</keyword>
<evidence type="ECO:0000313" key="11">
    <source>
        <dbReference type="Proteomes" id="UP000321513"/>
    </source>
</evidence>
<evidence type="ECO:0000256" key="5">
    <source>
        <dbReference type="ARBA" id="ARBA00023136"/>
    </source>
</evidence>
<dbReference type="InterPro" id="IPR039426">
    <property type="entry name" value="TonB-dep_rcpt-like"/>
</dbReference>
<dbReference type="EMBL" id="BJYT01000032">
    <property type="protein sequence ID" value="GEO11901.1"/>
    <property type="molecule type" value="Genomic_DNA"/>
</dbReference>
<dbReference type="Gene3D" id="2.170.130.10">
    <property type="entry name" value="TonB-dependent receptor, plug domain"/>
    <property type="match status" value="1"/>
</dbReference>
<evidence type="ECO:0000256" key="6">
    <source>
        <dbReference type="ARBA" id="ARBA00023237"/>
    </source>
</evidence>
<dbReference type="InterPro" id="IPR023997">
    <property type="entry name" value="TonB-dep_OMP_SusC/RagA_CS"/>
</dbReference>
<keyword evidence="11" id="KW-1185">Reference proteome</keyword>
<reference evidence="10 11" key="1">
    <citation type="submission" date="2019-07" db="EMBL/GenBank/DDBJ databases">
        <title>Whole genome shotgun sequence of Segetibacter aerophilus NBRC 106135.</title>
        <authorList>
            <person name="Hosoyama A."/>
            <person name="Uohara A."/>
            <person name="Ohji S."/>
            <person name="Ichikawa N."/>
        </authorList>
    </citation>
    <scope>NUCLEOTIDE SEQUENCE [LARGE SCALE GENOMIC DNA]</scope>
    <source>
        <strain evidence="10 11">NBRC 106135</strain>
    </source>
</reference>
<dbReference type="InterPro" id="IPR008969">
    <property type="entry name" value="CarboxyPept-like_regulatory"/>
</dbReference>
<organism evidence="10 11">
    <name type="scientific">Segetibacter aerophilus</name>
    <dbReference type="NCBI Taxonomy" id="670293"/>
    <lineage>
        <taxon>Bacteria</taxon>
        <taxon>Pseudomonadati</taxon>
        <taxon>Bacteroidota</taxon>
        <taxon>Chitinophagia</taxon>
        <taxon>Chitinophagales</taxon>
        <taxon>Chitinophagaceae</taxon>
        <taxon>Segetibacter</taxon>
    </lineage>
</organism>
<evidence type="ECO:0000256" key="8">
    <source>
        <dbReference type="SAM" id="MobiDB-lite"/>
    </source>
</evidence>
<evidence type="ECO:0000256" key="2">
    <source>
        <dbReference type="ARBA" id="ARBA00022448"/>
    </source>
</evidence>
<dbReference type="Pfam" id="PF13715">
    <property type="entry name" value="CarbopepD_reg_2"/>
    <property type="match status" value="1"/>
</dbReference>
<name>A0A512BIW1_9BACT</name>
<sequence length="1034" mass="112590">MVTGRVVDSANEGVSRVSVIVKGTKRGVVTDAAGNFRINATINDVLVISALGYGTQEISVRGAGPVDVTLARQTAQLTEVVVIGYGQKSRKLLTESISTVGAKDLQKLPVASADAAMQGRVSGVQITNADGSPGSPVAVRVRGVGTVGNTQPLFVIDGIPVGNTGGTNTNPLATLNPNDIENISVLKDASSAAIYGMRAANGVVLITTKRGKSGKPRVSFDAYYGIQQFPKKLRANNTQQYIALAQEALDNRNKQDNLTPGQSGYQVLHPDLIAGTPNSVTGINTDWQEATINKNAPVVNYNVGVSGGTENANYFLSVGYFKQEAVTKNWNLGRYSVRANSDYKVGSRFKIGQTLALSFQEVKRGMNGGGDGFLYANNLSMPPFFKIYDDQNRIPGNRYGYNGNSNVAGFTIGNQLALNEIVKNTDNNYRLLGGLYAELELLTGLKYRSAASIDLGFGRNTTWQPGFTDKEIGYGREVNNYSDNRSQGYTQVFTNTLNYERNIGENAFNLIGGIEYQKIRGNNLSYMGVNFQSTDPAFYQRVSNGRGNNGQFDPPGSGLYNEAYASYFGRLSYNYKEKYLLTATVRRDGTSRFAPEKRFGTFPAVSAAWRISEEDFFKKGIISDLKLRGSWGRLGNANTSSFAYISRVRFEPQYPLNNVPAQAPTPASLPNAEIGWETVESTDFGFDASLFNNKINFLTTYYKRNTIDFLYGLPVPFTSGFSGTDVNVGKVENKGFEFEIGYNTRIAKDLNFNISANLTTVKNKLVSLAPGVEEYSSGNYRTAVGYPIGYFYGYKALGIYQNAAQASSALPDEVAGTSNKPRPGDIIFQDNNAPLPGTPNGKQFKDSADGRITPADRTFLGKTIPDFFYGVNLSANYKGFDLAVLFQGVSGIQVYNQLRQNMEGLGGPGRNQLATTENRWKGEGTSNTMPRAIAGDPYNNNRFSSRWVENAGFFRLKNIQIGYSLPEGFLSKTKAFRSARIYVGGTNLFTITKYTGLDPEVITFGNVSTQTNAGTDVGSTPQPRTFQAGLNFNF</sequence>
<feature type="domain" description="TonB-dependent receptor plug" evidence="9">
    <location>
        <begin position="93"/>
        <end position="203"/>
    </location>
</feature>
<keyword evidence="2 7" id="KW-0813">Transport</keyword>
<evidence type="ECO:0000256" key="7">
    <source>
        <dbReference type="PROSITE-ProRule" id="PRU01360"/>
    </source>
</evidence>
<dbReference type="Gene3D" id="2.60.40.1120">
    <property type="entry name" value="Carboxypeptidase-like, regulatory domain"/>
    <property type="match status" value="1"/>
</dbReference>
<evidence type="ECO:0000259" key="9">
    <source>
        <dbReference type="Pfam" id="PF07715"/>
    </source>
</evidence>
<dbReference type="InterPro" id="IPR012910">
    <property type="entry name" value="Plug_dom"/>
</dbReference>
<comment type="subcellular location">
    <subcellularLocation>
        <location evidence="1 7">Cell outer membrane</location>
        <topology evidence="1 7">Multi-pass membrane protein</topology>
    </subcellularLocation>
</comment>
<dbReference type="SUPFAM" id="SSF49464">
    <property type="entry name" value="Carboxypeptidase regulatory domain-like"/>
    <property type="match status" value="1"/>
</dbReference>
<feature type="region of interest" description="Disordered" evidence="8">
    <location>
        <begin position="813"/>
        <end position="849"/>
    </location>
</feature>